<dbReference type="SUPFAM" id="SSF51905">
    <property type="entry name" value="FAD/NAD(P)-binding domain"/>
    <property type="match status" value="1"/>
</dbReference>
<feature type="domain" description="Golvesin/Xly CBD-like" evidence="8">
    <location>
        <begin position="530"/>
        <end position="666"/>
    </location>
</feature>
<dbReference type="InterPro" id="IPR039650">
    <property type="entry name" value="HdrA-like"/>
</dbReference>
<gene>
    <name evidence="9" type="ordered locus">Slin_0108</name>
</gene>
<evidence type="ECO:0000256" key="7">
    <source>
        <dbReference type="SAM" id="SignalP"/>
    </source>
</evidence>
<evidence type="ECO:0000256" key="5">
    <source>
        <dbReference type="ARBA" id="ARBA00023014"/>
    </source>
</evidence>
<evidence type="ECO:0000256" key="6">
    <source>
        <dbReference type="SAM" id="MobiDB-lite"/>
    </source>
</evidence>
<dbReference type="KEGG" id="sli:Slin_0108"/>
<proteinExistence type="predicted"/>
<dbReference type="AlphaFoldDB" id="D2QBJ8"/>
<dbReference type="InterPro" id="IPR036188">
    <property type="entry name" value="FAD/NAD-bd_sf"/>
</dbReference>
<evidence type="ECO:0000313" key="10">
    <source>
        <dbReference type="Proteomes" id="UP000002028"/>
    </source>
</evidence>
<dbReference type="InterPro" id="IPR033803">
    <property type="entry name" value="CBD-like_Golvesin-Xly"/>
</dbReference>
<evidence type="ECO:0000256" key="3">
    <source>
        <dbReference type="ARBA" id="ARBA00023002"/>
    </source>
</evidence>
<dbReference type="GO" id="GO:0046872">
    <property type="term" value="F:metal ion binding"/>
    <property type="evidence" value="ECO:0007669"/>
    <property type="project" value="UniProtKB-KW"/>
</dbReference>
<dbReference type="Pfam" id="PF12831">
    <property type="entry name" value="FAD_oxidored"/>
    <property type="match status" value="1"/>
</dbReference>
<evidence type="ECO:0000256" key="1">
    <source>
        <dbReference type="ARBA" id="ARBA00022485"/>
    </source>
</evidence>
<dbReference type="PANTHER" id="PTHR43498:SF1">
    <property type="entry name" value="COB--COM HETERODISULFIDE REDUCTASE IRON-SULFUR SUBUNIT A"/>
    <property type="match status" value="1"/>
</dbReference>
<keyword evidence="2" id="KW-0479">Metal-binding</keyword>
<evidence type="ECO:0000259" key="8">
    <source>
        <dbReference type="Pfam" id="PF25275"/>
    </source>
</evidence>
<evidence type="ECO:0000313" key="9">
    <source>
        <dbReference type="EMBL" id="ADB36180.1"/>
    </source>
</evidence>
<organism evidence="9 10">
    <name type="scientific">Spirosoma linguale (strain ATCC 33905 / DSM 74 / LMG 10896 / Claus 1)</name>
    <dbReference type="NCBI Taxonomy" id="504472"/>
    <lineage>
        <taxon>Bacteria</taxon>
        <taxon>Pseudomonadati</taxon>
        <taxon>Bacteroidota</taxon>
        <taxon>Cytophagia</taxon>
        <taxon>Cytophagales</taxon>
        <taxon>Cytophagaceae</taxon>
        <taxon>Spirosoma</taxon>
    </lineage>
</organism>
<dbReference type="eggNOG" id="COG0644">
    <property type="taxonomic scope" value="Bacteria"/>
</dbReference>
<dbReference type="GO" id="GO:0016491">
    <property type="term" value="F:oxidoreductase activity"/>
    <property type="evidence" value="ECO:0007669"/>
    <property type="project" value="UniProtKB-KW"/>
</dbReference>
<accession>D2QBJ8</accession>
<sequence>MRNSIRLLFLACFLTGELVAQTSPVTVDICVYGGSSAGVIAAYTARQLGKSVILIEPGRHLGGLTTGGLGYTDIGNKYAISGIARDYYRQIGKHYGKFEQWIFEPHVAEDLFKSYIKRGDVNVLYEHRLQSVKKQGTAIQSITLESSSAGSATRTVNAKVFLDCTYEGDLLAKAGVSYTVGREDNKTYGETYNGFQLLDKHQFADGVDPYKIPGKPESGLLWGISTAKVLPTGTGNKDVQAYNFRICLSSDPANSIPITRPEGYDSTRYELLLRAIDKNPKLAFNTILKPDRMPNQKTDINNNGPFSTDMIGVNYDFPEASYARRAAIQREHELYNKGLLYFIGHDPRMRKDIQTEMLKFGYPKDEYTDSGNWSTQMYVREARRMVGAHVMTQANCQGREVVPDGVGMAAYTMDSHNCQRLVVEKNGMKMVKNEGDVQVGGFPPYPISYRCLTPKATECTNLLVPVCLSASHIAYGSIRMEPVFMVLAQSSAVAAGMAIDGKTSVQGVDIKKLQSQLKANPLADGSTPEILVDNDDPTQTARTGEWTRENNPKGAYGPSYFTTAGSGSGMKTVRFSPAVTKAGIYHAYIYIPKLTGASSKTNLIVSDGNQPKPITIRESDIRVEGQTSGEWVSLGSYKLSPGKKSFVEVSTKDADGIVVADAVLFVPN</sequence>
<evidence type="ECO:0000256" key="2">
    <source>
        <dbReference type="ARBA" id="ARBA00022723"/>
    </source>
</evidence>
<name>D2QBJ8_SPILD</name>
<dbReference type="RefSeq" id="WP_012924732.1">
    <property type="nucleotide sequence ID" value="NC_013730.1"/>
</dbReference>
<keyword evidence="7" id="KW-0732">Signal</keyword>
<dbReference type="HOGENOM" id="CLU_025277_0_0_10"/>
<evidence type="ECO:0000256" key="4">
    <source>
        <dbReference type="ARBA" id="ARBA00023004"/>
    </source>
</evidence>
<dbReference type="Pfam" id="PF25275">
    <property type="entry name" value="Golvesin_C"/>
    <property type="match status" value="1"/>
</dbReference>
<keyword evidence="5" id="KW-0411">Iron-sulfur</keyword>
<keyword evidence="1" id="KW-0004">4Fe-4S</keyword>
<protein>
    <recommendedName>
        <fullName evidence="8">Golvesin/Xly CBD-like domain-containing protein</fullName>
    </recommendedName>
</protein>
<dbReference type="GO" id="GO:0051539">
    <property type="term" value="F:4 iron, 4 sulfur cluster binding"/>
    <property type="evidence" value="ECO:0007669"/>
    <property type="project" value="UniProtKB-KW"/>
</dbReference>
<dbReference type="Gene3D" id="3.50.50.60">
    <property type="entry name" value="FAD/NAD(P)-binding domain"/>
    <property type="match status" value="1"/>
</dbReference>
<dbReference type="EMBL" id="CP001769">
    <property type="protein sequence ID" value="ADB36180.1"/>
    <property type="molecule type" value="Genomic_DNA"/>
</dbReference>
<keyword evidence="10" id="KW-1185">Reference proteome</keyword>
<reference evidence="9 10" key="1">
    <citation type="journal article" date="2010" name="Stand. Genomic Sci.">
        <title>Complete genome sequence of Spirosoma linguale type strain (1).</title>
        <authorList>
            <person name="Lail K."/>
            <person name="Sikorski J."/>
            <person name="Saunders E."/>
            <person name="Lapidus A."/>
            <person name="Glavina Del Rio T."/>
            <person name="Copeland A."/>
            <person name="Tice H."/>
            <person name="Cheng J.-F."/>
            <person name="Lucas S."/>
            <person name="Nolan M."/>
            <person name="Bruce D."/>
            <person name="Goodwin L."/>
            <person name="Pitluck S."/>
            <person name="Ivanova N."/>
            <person name="Mavromatis K."/>
            <person name="Ovchinnikova G."/>
            <person name="Pati A."/>
            <person name="Chen A."/>
            <person name="Palaniappan K."/>
            <person name="Land M."/>
            <person name="Hauser L."/>
            <person name="Chang Y.-J."/>
            <person name="Jeffries C.D."/>
            <person name="Chain P."/>
            <person name="Brettin T."/>
            <person name="Detter J.C."/>
            <person name="Schuetze A."/>
            <person name="Rohde M."/>
            <person name="Tindall B.J."/>
            <person name="Goeker M."/>
            <person name="Bristow J."/>
            <person name="Eisen J.A."/>
            <person name="Markowitz V."/>
            <person name="Hugenholtz P."/>
            <person name="Kyrpides N.C."/>
            <person name="Klenk H.-P."/>
            <person name="Chen F."/>
        </authorList>
    </citation>
    <scope>NUCLEOTIDE SEQUENCE [LARGE SCALE GENOMIC DNA]</scope>
    <source>
        <strain evidence="10">ATCC 33905 / DSM 74 / LMG 10896 / Claus 1</strain>
    </source>
</reference>
<feature type="region of interest" description="Disordered" evidence="6">
    <location>
        <begin position="524"/>
        <end position="554"/>
    </location>
</feature>
<dbReference type="Proteomes" id="UP000002028">
    <property type="component" value="Chromosome"/>
</dbReference>
<feature type="signal peptide" evidence="7">
    <location>
        <begin position="1"/>
        <end position="22"/>
    </location>
</feature>
<dbReference type="STRING" id="504472.Slin_0108"/>
<feature type="chain" id="PRO_5003035162" description="Golvesin/Xly CBD-like domain-containing protein" evidence="7">
    <location>
        <begin position="23"/>
        <end position="668"/>
    </location>
</feature>
<keyword evidence="4" id="KW-0408">Iron</keyword>
<dbReference type="PANTHER" id="PTHR43498">
    <property type="entry name" value="FERREDOXIN:COB-COM HETERODISULFIDE REDUCTASE SUBUNIT A"/>
    <property type="match status" value="1"/>
</dbReference>
<keyword evidence="3" id="KW-0560">Oxidoreductase</keyword>